<dbReference type="eggNOG" id="ENOG502QUNV">
    <property type="taxonomic scope" value="Eukaryota"/>
</dbReference>
<evidence type="ECO:0000256" key="11">
    <source>
        <dbReference type="ARBA" id="ARBA00022989"/>
    </source>
</evidence>
<accession>A0A1Z5R4Z8</accession>
<protein>
    <recommendedName>
        <fullName evidence="17">Protein kinase domain-containing protein</fullName>
    </recommendedName>
</protein>
<evidence type="ECO:0000256" key="10">
    <source>
        <dbReference type="ARBA" id="ARBA00022840"/>
    </source>
</evidence>
<dbReference type="SUPFAM" id="SSF56112">
    <property type="entry name" value="Protein kinase-like (PK-like)"/>
    <property type="match status" value="1"/>
</dbReference>
<dbReference type="Gene3D" id="3.30.200.20">
    <property type="entry name" value="Phosphorylase Kinase, domain 1"/>
    <property type="match status" value="1"/>
</dbReference>
<keyword evidence="8 15" id="KW-0547">Nucleotide-binding</keyword>
<keyword evidence="12 16" id="KW-0472">Membrane</keyword>
<dbReference type="EMBL" id="CM000767">
    <property type="protein sequence ID" value="OQU78852.1"/>
    <property type="molecule type" value="Genomic_DNA"/>
</dbReference>
<dbReference type="Pfam" id="PF13855">
    <property type="entry name" value="LRR_8"/>
    <property type="match status" value="3"/>
</dbReference>
<evidence type="ECO:0000256" key="8">
    <source>
        <dbReference type="ARBA" id="ARBA00022741"/>
    </source>
</evidence>
<dbReference type="InterPro" id="IPR003591">
    <property type="entry name" value="Leu-rich_rpt_typical-subtyp"/>
</dbReference>
<evidence type="ECO:0000256" key="1">
    <source>
        <dbReference type="ARBA" id="ARBA00004162"/>
    </source>
</evidence>
<dbReference type="PANTHER" id="PTHR48056">
    <property type="entry name" value="LRR RECEPTOR-LIKE SERINE/THREONINE-PROTEIN KINASE-RELATED"/>
    <property type="match status" value="1"/>
</dbReference>
<proteinExistence type="predicted"/>
<evidence type="ECO:0000313" key="19">
    <source>
        <dbReference type="Proteomes" id="UP000000768"/>
    </source>
</evidence>
<dbReference type="PRINTS" id="PR00019">
    <property type="entry name" value="LEURICHRPT"/>
</dbReference>
<dbReference type="PANTHER" id="PTHR48056:SF29">
    <property type="entry name" value="RECEPTOR-LIKE PROTEIN KINASE HSL1"/>
    <property type="match status" value="1"/>
</dbReference>
<keyword evidence="5 16" id="KW-0812">Transmembrane</keyword>
<sequence length="797" mass="86805">MRTLSMPLNLKELVLSANQFTGTIPNSLFQFENLTVLDLSQNMLTSDAANDFGRLKRLEILLLSGNNLGGPIPQSLSTLKNLSRFAANKNNFNGSIPTGITKHVKILDLSYNNLSGTIPSDLFSPSGLELVDLTSNQLDGQITGSFSHSLYRLRLGSNLLSGSIPNTIGDALGMVYLELDDNKMVGNIPLQLGNCKNLTLLNLAHNKLEGPVPSEFGNLEKLEVLKLQENYLSGSIPSAFSSLMNLGILNLSQNSFTGEIPPRLFNLLYLTNVNLEGKKISGKIPSFPTTVTSLIELNLANNLLIGTIPSMTTSLRTALNLSHNQLSGSVPPYMGDLTGLEILDLSYNNLSGQVPSSLTGLTSLTVLDLSYNQLSGELPSFGPFVSVISSGNPGLRNITEDNKGASAGTFVGTSVEKRHTVIIFFMSAGTFVGTLVLTAVAVYLCSKRISRVEDADKIIDGQLAMNNNHTSAAEFMKAKREGWRITPFQALNFEVADISHRLTEENLVGSGGSGHVHRVTCTNWHNGSTTVVAVKQIRSVGSLDEKLEREFESEASILCNIRHNNIVKLLCCLSGTESKLLVYDYMDNGSLDRWLHGDYVPLDWPTRVIVAVGAAQGLCYMHHECSPPIIHRDVKTSNILLDLEFRAKVADFGLARMLARAGEPNTMSAVAGSFGYMPPEYAYTMKVNEKVDVFGFGVVLLELTTGKKANDGGEQGSLAEWAGHHYRSGANIPNAMDVCIRYAGYTDEIETMFRLGVQCTANSPSSRPTMKDVLQILLKCSEQTLRKSRLECSMDFR</sequence>
<keyword evidence="4" id="KW-0808">Transferase</keyword>
<dbReference type="FunFam" id="1.10.510.10:FF:000714">
    <property type="entry name" value="Kinase family with leucine-rich repeat domain-containing protein"/>
    <property type="match status" value="1"/>
</dbReference>
<dbReference type="GO" id="GO:0005886">
    <property type="term" value="C:plasma membrane"/>
    <property type="evidence" value="ECO:0007669"/>
    <property type="project" value="UniProtKB-SubCell"/>
</dbReference>
<keyword evidence="2" id="KW-0723">Serine/threonine-protein kinase</keyword>
<dbReference type="Pfam" id="PF00560">
    <property type="entry name" value="LRR_1"/>
    <property type="match status" value="1"/>
</dbReference>
<dbReference type="FunFam" id="3.80.10.10:FF:000041">
    <property type="entry name" value="LRR receptor-like serine/threonine-protein kinase ERECTA"/>
    <property type="match status" value="1"/>
</dbReference>
<evidence type="ECO:0000256" key="13">
    <source>
        <dbReference type="ARBA" id="ARBA00023170"/>
    </source>
</evidence>
<keyword evidence="11 16" id="KW-1133">Transmembrane helix</keyword>
<evidence type="ECO:0000256" key="5">
    <source>
        <dbReference type="ARBA" id="ARBA00022692"/>
    </source>
</evidence>
<dbReference type="SMART" id="SM00220">
    <property type="entry name" value="S_TKc"/>
    <property type="match status" value="1"/>
</dbReference>
<dbReference type="PROSITE" id="PS00107">
    <property type="entry name" value="PROTEIN_KINASE_ATP"/>
    <property type="match status" value="1"/>
</dbReference>
<dbReference type="InterPro" id="IPR050647">
    <property type="entry name" value="Plant_LRR-RLKs"/>
</dbReference>
<keyword evidence="13" id="KW-0675">Receptor</keyword>
<evidence type="ECO:0000256" key="2">
    <source>
        <dbReference type="ARBA" id="ARBA00022527"/>
    </source>
</evidence>
<dbReference type="GO" id="GO:0005524">
    <property type="term" value="F:ATP binding"/>
    <property type="evidence" value="ECO:0007669"/>
    <property type="project" value="UniProtKB-UniRule"/>
</dbReference>
<evidence type="ECO:0000256" key="15">
    <source>
        <dbReference type="PROSITE-ProRule" id="PRU10141"/>
    </source>
</evidence>
<dbReference type="InterPro" id="IPR001611">
    <property type="entry name" value="Leu-rich_rpt"/>
</dbReference>
<keyword evidence="14" id="KW-0325">Glycoprotein</keyword>
<reference evidence="18 19" key="1">
    <citation type="journal article" date="2009" name="Nature">
        <title>The Sorghum bicolor genome and the diversification of grasses.</title>
        <authorList>
            <person name="Paterson A.H."/>
            <person name="Bowers J.E."/>
            <person name="Bruggmann R."/>
            <person name="Dubchak I."/>
            <person name="Grimwood J."/>
            <person name="Gundlach H."/>
            <person name="Haberer G."/>
            <person name="Hellsten U."/>
            <person name="Mitros T."/>
            <person name="Poliakov A."/>
            <person name="Schmutz J."/>
            <person name="Spannagl M."/>
            <person name="Tang H."/>
            <person name="Wang X."/>
            <person name="Wicker T."/>
            <person name="Bharti A.K."/>
            <person name="Chapman J."/>
            <person name="Feltus F.A."/>
            <person name="Gowik U."/>
            <person name="Grigoriev I.V."/>
            <person name="Lyons E."/>
            <person name="Maher C.A."/>
            <person name="Martis M."/>
            <person name="Narechania A."/>
            <person name="Otillar R.P."/>
            <person name="Penning B.W."/>
            <person name="Salamov A.A."/>
            <person name="Wang Y."/>
            <person name="Zhang L."/>
            <person name="Carpita N.C."/>
            <person name="Freeling M."/>
            <person name="Gingle A.R."/>
            <person name="Hash C.T."/>
            <person name="Keller B."/>
            <person name="Klein P."/>
            <person name="Kresovich S."/>
            <person name="McCann M.C."/>
            <person name="Ming R."/>
            <person name="Peterson D.G."/>
            <person name="Mehboob-ur-Rahman"/>
            <person name="Ware D."/>
            <person name="Westhoff P."/>
            <person name="Mayer K.F."/>
            <person name="Messing J."/>
            <person name="Rokhsar D.S."/>
        </authorList>
    </citation>
    <scope>NUCLEOTIDE SEQUENCE [LARGE SCALE GENOMIC DNA]</scope>
    <source>
        <strain evidence="19">cv. BTx623</strain>
    </source>
</reference>
<dbReference type="FunFam" id="3.80.10.10:FF:000095">
    <property type="entry name" value="LRR receptor-like serine/threonine-protein kinase GSO1"/>
    <property type="match status" value="1"/>
</dbReference>
<reference evidence="19" key="2">
    <citation type="journal article" date="2018" name="Plant J.">
        <title>The Sorghum bicolor reference genome: improved assembly, gene annotations, a transcriptome atlas, and signatures of genome organization.</title>
        <authorList>
            <person name="McCormick R.F."/>
            <person name="Truong S.K."/>
            <person name="Sreedasyam A."/>
            <person name="Jenkins J."/>
            <person name="Shu S."/>
            <person name="Sims D."/>
            <person name="Kennedy M."/>
            <person name="Amirebrahimi M."/>
            <person name="Weers B.D."/>
            <person name="McKinley B."/>
            <person name="Mattison A."/>
            <person name="Morishige D.T."/>
            <person name="Grimwood J."/>
            <person name="Schmutz J."/>
            <person name="Mullet J.E."/>
        </authorList>
    </citation>
    <scope>NUCLEOTIDE SEQUENCE [LARGE SCALE GENOMIC DNA]</scope>
    <source>
        <strain evidence="19">cv. BTx623</strain>
    </source>
</reference>
<keyword evidence="3" id="KW-0433">Leucine-rich repeat</keyword>
<dbReference type="Proteomes" id="UP000000768">
    <property type="component" value="Chromosome 8"/>
</dbReference>
<gene>
    <name evidence="18" type="ORF">SORBI_3008G060700</name>
</gene>
<evidence type="ECO:0000256" key="4">
    <source>
        <dbReference type="ARBA" id="ARBA00022679"/>
    </source>
</evidence>
<dbReference type="CDD" id="cd14066">
    <property type="entry name" value="STKc_IRAK"/>
    <property type="match status" value="1"/>
</dbReference>
<dbReference type="Gene3D" id="3.80.10.10">
    <property type="entry name" value="Ribonuclease Inhibitor"/>
    <property type="match status" value="2"/>
</dbReference>
<dbReference type="InterPro" id="IPR032675">
    <property type="entry name" value="LRR_dom_sf"/>
</dbReference>
<evidence type="ECO:0000256" key="12">
    <source>
        <dbReference type="ARBA" id="ARBA00023136"/>
    </source>
</evidence>
<dbReference type="Gene3D" id="1.10.510.10">
    <property type="entry name" value="Transferase(Phosphotransferase) domain 1"/>
    <property type="match status" value="1"/>
</dbReference>
<dbReference type="Pfam" id="PF07714">
    <property type="entry name" value="PK_Tyr_Ser-Thr"/>
    <property type="match status" value="1"/>
</dbReference>
<evidence type="ECO:0000256" key="7">
    <source>
        <dbReference type="ARBA" id="ARBA00022737"/>
    </source>
</evidence>
<organism evidence="18 19">
    <name type="scientific">Sorghum bicolor</name>
    <name type="common">Sorghum</name>
    <name type="synonym">Sorghum vulgare</name>
    <dbReference type="NCBI Taxonomy" id="4558"/>
    <lineage>
        <taxon>Eukaryota</taxon>
        <taxon>Viridiplantae</taxon>
        <taxon>Streptophyta</taxon>
        <taxon>Embryophyta</taxon>
        <taxon>Tracheophyta</taxon>
        <taxon>Spermatophyta</taxon>
        <taxon>Magnoliopsida</taxon>
        <taxon>Liliopsida</taxon>
        <taxon>Poales</taxon>
        <taxon>Poaceae</taxon>
        <taxon>PACMAD clade</taxon>
        <taxon>Panicoideae</taxon>
        <taxon>Andropogonodae</taxon>
        <taxon>Andropogoneae</taxon>
        <taxon>Sorghinae</taxon>
        <taxon>Sorghum</taxon>
    </lineage>
</organism>
<keyword evidence="19" id="KW-1185">Reference proteome</keyword>
<feature type="binding site" evidence="15">
    <location>
        <position position="535"/>
    </location>
    <ligand>
        <name>ATP</name>
        <dbReference type="ChEBI" id="CHEBI:30616"/>
    </ligand>
</feature>
<feature type="transmembrane region" description="Helical" evidence="16">
    <location>
        <begin position="421"/>
        <end position="444"/>
    </location>
</feature>
<feature type="domain" description="Protein kinase" evidence="17">
    <location>
        <begin position="502"/>
        <end position="785"/>
    </location>
</feature>
<dbReference type="InterPro" id="IPR001245">
    <property type="entry name" value="Ser-Thr/Tyr_kinase_cat_dom"/>
</dbReference>
<dbReference type="AlphaFoldDB" id="A0A1Z5R4Z8"/>
<dbReference type="InParanoid" id="A0A1Z5R4Z8"/>
<evidence type="ECO:0000256" key="6">
    <source>
        <dbReference type="ARBA" id="ARBA00022729"/>
    </source>
</evidence>
<keyword evidence="10 15" id="KW-0067">ATP-binding</keyword>
<keyword evidence="7" id="KW-0677">Repeat</keyword>
<name>A0A1Z5R4Z8_SORBI</name>
<dbReference type="SMART" id="SM00369">
    <property type="entry name" value="LRR_TYP"/>
    <property type="match status" value="8"/>
</dbReference>
<dbReference type="SUPFAM" id="SSF52058">
    <property type="entry name" value="L domain-like"/>
    <property type="match status" value="1"/>
</dbReference>
<dbReference type="InterPro" id="IPR008271">
    <property type="entry name" value="Ser/Thr_kinase_AS"/>
</dbReference>
<evidence type="ECO:0000313" key="18">
    <source>
        <dbReference type="EMBL" id="OQU78852.1"/>
    </source>
</evidence>
<keyword evidence="6" id="KW-0732">Signal</keyword>
<dbReference type="InterPro" id="IPR011009">
    <property type="entry name" value="Kinase-like_dom_sf"/>
</dbReference>
<evidence type="ECO:0000256" key="3">
    <source>
        <dbReference type="ARBA" id="ARBA00022614"/>
    </source>
</evidence>
<dbReference type="InterPro" id="IPR000719">
    <property type="entry name" value="Prot_kinase_dom"/>
</dbReference>
<evidence type="ECO:0000256" key="16">
    <source>
        <dbReference type="SAM" id="Phobius"/>
    </source>
</evidence>
<dbReference type="PROSITE" id="PS00108">
    <property type="entry name" value="PROTEIN_KINASE_ST"/>
    <property type="match status" value="1"/>
</dbReference>
<keyword evidence="9" id="KW-0418">Kinase</keyword>
<dbReference type="InterPro" id="IPR017441">
    <property type="entry name" value="Protein_kinase_ATP_BS"/>
</dbReference>
<evidence type="ECO:0000256" key="9">
    <source>
        <dbReference type="ARBA" id="ARBA00022777"/>
    </source>
</evidence>
<comment type="subcellular location">
    <subcellularLocation>
        <location evidence="1">Cell membrane</location>
        <topology evidence="1">Single-pass membrane protein</topology>
    </subcellularLocation>
</comment>
<evidence type="ECO:0000259" key="17">
    <source>
        <dbReference type="PROSITE" id="PS50011"/>
    </source>
</evidence>
<evidence type="ECO:0000256" key="14">
    <source>
        <dbReference type="ARBA" id="ARBA00023180"/>
    </source>
</evidence>
<dbReference type="GO" id="GO:0004674">
    <property type="term" value="F:protein serine/threonine kinase activity"/>
    <property type="evidence" value="ECO:0007669"/>
    <property type="project" value="UniProtKB-KW"/>
</dbReference>
<dbReference type="Gramene" id="OQU78852">
    <property type="protein sequence ID" value="OQU78852"/>
    <property type="gene ID" value="SORBI_3008G060700"/>
</dbReference>
<dbReference type="OMA" id="SMKEVCY"/>
<dbReference type="PROSITE" id="PS50011">
    <property type="entry name" value="PROTEIN_KINASE_DOM"/>
    <property type="match status" value="1"/>
</dbReference>